<dbReference type="Proteomes" id="UP000191680">
    <property type="component" value="Unassembled WGS sequence"/>
</dbReference>
<feature type="domain" description="DUF4350" evidence="2">
    <location>
        <begin position="39"/>
        <end position="234"/>
    </location>
</feature>
<keyword evidence="4" id="KW-1185">Reference proteome</keyword>
<evidence type="ECO:0000313" key="4">
    <source>
        <dbReference type="Proteomes" id="UP000191680"/>
    </source>
</evidence>
<evidence type="ECO:0000256" key="1">
    <source>
        <dbReference type="SAM" id="Phobius"/>
    </source>
</evidence>
<dbReference type="AlphaFoldDB" id="A0A1V6LRF4"/>
<gene>
    <name evidence="3" type="ORF">BUL40_08850</name>
</gene>
<sequence>MDKRSKIILGVFCAVLLAIIVTEITKPRPINWRPSYTQYDKIPFGCYVLFQELESLFPKTDITSVDQNVYEFLVNRDSTQKSNYLLINDHISLDRQETNQLLKYVSSGNSVLISTTSLSYFLMDTLNIKLSTDYTIKEDTLKASFTNTKFSKKYVYDRGLYNTHFSSIDTLNATVLGHISFQSNKGILDGPTQTEKHPNFIKSKFGEGQFYINTIPQAFSNYYLLNGNEEYAANALSYLNDEPLFWDSYKKAGRVIIDSPMRFVLNQTALKWAYYLTIAGLLLFVIFKAKREQRIIPVITAKENTSVAFARTVGSLYYQNKDYTDLIDKKIKFFLAYLRRNYYIDTTRLDEGTIKKLAAKSGKTVQETKALVELIQRLKGKKINGPEPLLELNKKITAFKK</sequence>
<dbReference type="Pfam" id="PF14258">
    <property type="entry name" value="DUF4350"/>
    <property type="match status" value="1"/>
</dbReference>
<dbReference type="RefSeq" id="WP_080318968.1">
    <property type="nucleotide sequence ID" value="NZ_MTBC01000005.1"/>
</dbReference>
<keyword evidence="1" id="KW-1133">Transmembrane helix</keyword>
<protein>
    <recommendedName>
        <fullName evidence="2">DUF4350 domain-containing protein</fullName>
    </recommendedName>
</protein>
<keyword evidence="1" id="KW-0472">Membrane</keyword>
<keyword evidence="1" id="KW-0812">Transmembrane</keyword>
<evidence type="ECO:0000259" key="2">
    <source>
        <dbReference type="Pfam" id="PF14258"/>
    </source>
</evidence>
<reference evidence="3 4" key="1">
    <citation type="submission" date="2016-12" db="EMBL/GenBank/DDBJ databases">
        <authorList>
            <person name="Song W.-J."/>
            <person name="Kurnit D.M."/>
        </authorList>
    </citation>
    <scope>NUCLEOTIDE SEQUENCE [LARGE SCALE GENOMIC DNA]</scope>
    <source>
        <strain evidence="3 4">HSG9</strain>
    </source>
</reference>
<name>A0A1V6LRF4_9FLAO</name>
<proteinExistence type="predicted"/>
<dbReference type="OrthoDB" id="1111222at2"/>
<accession>A0A1V6LRF4</accession>
<feature type="transmembrane region" description="Helical" evidence="1">
    <location>
        <begin position="272"/>
        <end position="289"/>
    </location>
</feature>
<organism evidence="3 4">
    <name type="scientific">Croceivirga radicis</name>
    <dbReference type="NCBI Taxonomy" id="1929488"/>
    <lineage>
        <taxon>Bacteria</taxon>
        <taxon>Pseudomonadati</taxon>
        <taxon>Bacteroidota</taxon>
        <taxon>Flavobacteriia</taxon>
        <taxon>Flavobacteriales</taxon>
        <taxon>Flavobacteriaceae</taxon>
        <taxon>Croceivirga</taxon>
    </lineage>
</organism>
<evidence type="ECO:0000313" key="3">
    <source>
        <dbReference type="EMBL" id="OQD42627.1"/>
    </source>
</evidence>
<comment type="caution">
    <text evidence="3">The sequence shown here is derived from an EMBL/GenBank/DDBJ whole genome shotgun (WGS) entry which is preliminary data.</text>
</comment>
<dbReference type="InterPro" id="IPR025646">
    <property type="entry name" value="DUF4350"/>
</dbReference>
<dbReference type="EMBL" id="MTBC01000005">
    <property type="protein sequence ID" value="OQD42627.1"/>
    <property type="molecule type" value="Genomic_DNA"/>
</dbReference>